<gene>
    <name evidence="1" type="ORF">BGW36DRAFT_354376</name>
</gene>
<dbReference type="EMBL" id="JAJTJA010000001">
    <property type="protein sequence ID" value="KAH8705993.1"/>
    <property type="molecule type" value="Genomic_DNA"/>
</dbReference>
<protein>
    <submittedName>
        <fullName evidence="1">Uncharacterized protein</fullName>
    </submittedName>
</protein>
<evidence type="ECO:0000313" key="2">
    <source>
        <dbReference type="Proteomes" id="UP001201262"/>
    </source>
</evidence>
<name>A0AAD4L1U1_9EURO</name>
<dbReference type="GeneID" id="70243804"/>
<comment type="caution">
    <text evidence="1">The sequence shown here is derived from an EMBL/GenBank/DDBJ whole genome shotgun (WGS) entry which is preliminary data.</text>
</comment>
<reference evidence="1" key="1">
    <citation type="submission" date="2021-12" db="EMBL/GenBank/DDBJ databases">
        <title>Convergent genome expansion in fungi linked to evolution of root-endophyte symbiosis.</title>
        <authorList>
            <consortium name="DOE Joint Genome Institute"/>
            <person name="Ke Y.-H."/>
            <person name="Bonito G."/>
            <person name="Liao H.-L."/>
            <person name="Looney B."/>
            <person name="Rojas-Flechas A."/>
            <person name="Nash J."/>
            <person name="Hameed K."/>
            <person name="Schadt C."/>
            <person name="Martin F."/>
            <person name="Crous P.W."/>
            <person name="Miettinen O."/>
            <person name="Magnuson J.K."/>
            <person name="Labbe J."/>
            <person name="Jacobson D."/>
            <person name="Doktycz M.J."/>
            <person name="Veneault-Fourrey C."/>
            <person name="Kuo A."/>
            <person name="Mondo S."/>
            <person name="Calhoun S."/>
            <person name="Riley R."/>
            <person name="Ohm R."/>
            <person name="LaButti K."/>
            <person name="Andreopoulos B."/>
            <person name="Pangilinan J."/>
            <person name="Nolan M."/>
            <person name="Tritt A."/>
            <person name="Clum A."/>
            <person name="Lipzen A."/>
            <person name="Daum C."/>
            <person name="Barry K."/>
            <person name="Grigoriev I.V."/>
            <person name="Vilgalys R."/>
        </authorList>
    </citation>
    <scope>NUCLEOTIDE SEQUENCE</scope>
    <source>
        <strain evidence="1">PMI_201</strain>
    </source>
</reference>
<sequence length="156" mass="18104">MYMKLSINEKIELAYDQPSAQVNIEIKFIDENGKDISFNRFQIDDLLNGTYEIRLNLVQKSDQRPCGFTTMEIGCWSNKIVNYHGPFWLKKDLQLGDLDIFQLFPNVDGDCMYMFRIWKTEPIKRAEATNLAPGGTSQCFRITDHRQGMISRLPNA</sequence>
<dbReference type="Proteomes" id="UP001201262">
    <property type="component" value="Unassembled WGS sequence"/>
</dbReference>
<dbReference type="RefSeq" id="XP_046078614.1">
    <property type="nucleotide sequence ID" value="XM_046213517.1"/>
</dbReference>
<keyword evidence="2" id="KW-1185">Reference proteome</keyword>
<proteinExistence type="predicted"/>
<organism evidence="1 2">
    <name type="scientific">Talaromyces proteolyticus</name>
    <dbReference type="NCBI Taxonomy" id="1131652"/>
    <lineage>
        <taxon>Eukaryota</taxon>
        <taxon>Fungi</taxon>
        <taxon>Dikarya</taxon>
        <taxon>Ascomycota</taxon>
        <taxon>Pezizomycotina</taxon>
        <taxon>Eurotiomycetes</taxon>
        <taxon>Eurotiomycetidae</taxon>
        <taxon>Eurotiales</taxon>
        <taxon>Trichocomaceae</taxon>
        <taxon>Talaromyces</taxon>
        <taxon>Talaromyces sect. Bacilispori</taxon>
    </lineage>
</organism>
<evidence type="ECO:0000313" key="1">
    <source>
        <dbReference type="EMBL" id="KAH8705993.1"/>
    </source>
</evidence>
<dbReference type="AlphaFoldDB" id="A0AAD4L1U1"/>
<accession>A0AAD4L1U1</accession>